<reference evidence="2 3" key="1">
    <citation type="submission" date="2019-03" db="EMBL/GenBank/DDBJ databases">
        <title>Genome Sequencing and Assembly of Various Microbes Isolated from Partially Reclaimed Soil and Acid Mine Drainage (AMD) Site.</title>
        <authorList>
            <person name="Steinbock B."/>
            <person name="Bechtold R."/>
            <person name="Sevigny J.L."/>
            <person name="Thomas D."/>
            <person name="Cuthill L.R."/>
            <person name="Aveiro Johannsen E.J."/>
            <person name="Thomas K."/>
            <person name="Ghosh A."/>
        </authorList>
    </citation>
    <scope>NUCLEOTIDE SEQUENCE [LARGE SCALE GENOMIC DNA]</scope>
    <source>
        <strain evidence="2 3">F-B2</strain>
    </source>
</reference>
<dbReference type="AlphaFoldDB" id="A0A4R5YPG8"/>
<evidence type="ECO:0000313" key="2">
    <source>
        <dbReference type="EMBL" id="TDL45300.1"/>
    </source>
</evidence>
<dbReference type="EMBL" id="SMZX01000001">
    <property type="protein sequence ID" value="TDL45300.1"/>
    <property type="molecule type" value="Genomic_DNA"/>
</dbReference>
<dbReference type="Proteomes" id="UP000295633">
    <property type="component" value="Unassembled WGS sequence"/>
</dbReference>
<evidence type="ECO:0000256" key="1">
    <source>
        <dbReference type="SAM" id="Phobius"/>
    </source>
</evidence>
<gene>
    <name evidence="2" type="ORF">E2R54_02215</name>
</gene>
<dbReference type="STRING" id="273677.BW34_01055"/>
<feature type="transmembrane region" description="Helical" evidence="1">
    <location>
        <begin position="12"/>
        <end position="37"/>
    </location>
</feature>
<sequence length="104" mass="10510">MSTPAPPQLAQRAWGIAAVVIVVLSVLPTFLVLLLVATVDEQYGWLLIVTFALLVAGGSAAMLAGIVGLVFAGIRRSGFVWPAIGTVLGIGLVGAASIILAIGS</sequence>
<evidence type="ECO:0000313" key="3">
    <source>
        <dbReference type="Proteomes" id="UP000295633"/>
    </source>
</evidence>
<proteinExistence type="predicted"/>
<organism evidence="2 3">
    <name type="scientific">Microbacterium oleivorans</name>
    <dbReference type="NCBI Taxonomy" id="273677"/>
    <lineage>
        <taxon>Bacteria</taxon>
        <taxon>Bacillati</taxon>
        <taxon>Actinomycetota</taxon>
        <taxon>Actinomycetes</taxon>
        <taxon>Micrococcales</taxon>
        <taxon>Microbacteriaceae</taxon>
        <taxon>Microbacterium</taxon>
    </lineage>
</organism>
<keyword evidence="1" id="KW-1133">Transmembrane helix</keyword>
<name>A0A4R5YPG8_9MICO</name>
<accession>A0A4R5YPG8</accession>
<feature type="transmembrane region" description="Helical" evidence="1">
    <location>
        <begin position="43"/>
        <end position="72"/>
    </location>
</feature>
<protein>
    <submittedName>
        <fullName evidence="2">Uncharacterized protein</fullName>
    </submittedName>
</protein>
<keyword evidence="1" id="KW-0472">Membrane</keyword>
<comment type="caution">
    <text evidence="2">The sequence shown here is derived from an EMBL/GenBank/DDBJ whole genome shotgun (WGS) entry which is preliminary data.</text>
</comment>
<dbReference type="RefSeq" id="WP_133398535.1">
    <property type="nucleotide sequence ID" value="NZ_SMZX01000001.1"/>
</dbReference>
<feature type="transmembrane region" description="Helical" evidence="1">
    <location>
        <begin position="79"/>
        <end position="102"/>
    </location>
</feature>
<keyword evidence="1" id="KW-0812">Transmembrane</keyword>